<keyword evidence="2" id="KW-1185">Reference proteome</keyword>
<dbReference type="RefSeq" id="WP_207688335.1">
    <property type="nucleotide sequence ID" value="NZ_CP061799.1"/>
</dbReference>
<dbReference type="Pfam" id="PF20657">
    <property type="entry name" value="DUF6811"/>
    <property type="match status" value="1"/>
</dbReference>
<dbReference type="InterPro" id="IPR047766">
    <property type="entry name" value="PxxKW_fam"/>
</dbReference>
<gene>
    <name evidence="1" type="ORF">dnl_47730</name>
</gene>
<name>A0A975BBR4_9BACT</name>
<organism evidence="1 2">
    <name type="scientific">Desulfonema limicola</name>
    <dbReference type="NCBI Taxonomy" id="45656"/>
    <lineage>
        <taxon>Bacteria</taxon>
        <taxon>Pseudomonadati</taxon>
        <taxon>Thermodesulfobacteriota</taxon>
        <taxon>Desulfobacteria</taxon>
        <taxon>Desulfobacterales</taxon>
        <taxon>Desulfococcaceae</taxon>
        <taxon>Desulfonema</taxon>
    </lineage>
</organism>
<reference evidence="1" key="1">
    <citation type="journal article" date="2021" name="Microb. Physiol.">
        <title>Proteogenomic Insights into the Physiology of Marine, Sulfate-Reducing, Filamentous Desulfonema limicola and Desulfonema magnum.</title>
        <authorList>
            <person name="Schnaars V."/>
            <person name="Wohlbrand L."/>
            <person name="Scheve S."/>
            <person name="Hinrichs C."/>
            <person name="Reinhardt R."/>
            <person name="Rabus R."/>
        </authorList>
    </citation>
    <scope>NUCLEOTIDE SEQUENCE</scope>
    <source>
        <strain evidence="1">5ac10</strain>
    </source>
</reference>
<dbReference type="AlphaFoldDB" id="A0A975BBR4"/>
<dbReference type="Proteomes" id="UP000663720">
    <property type="component" value="Chromosome"/>
</dbReference>
<accession>A0A975BBR4</accession>
<evidence type="ECO:0000313" key="1">
    <source>
        <dbReference type="EMBL" id="QTA82398.1"/>
    </source>
</evidence>
<dbReference type="KEGG" id="dli:dnl_47730"/>
<proteinExistence type="predicted"/>
<dbReference type="EMBL" id="CP061799">
    <property type="protein sequence ID" value="QTA82398.1"/>
    <property type="molecule type" value="Genomic_DNA"/>
</dbReference>
<protein>
    <submittedName>
        <fullName evidence="1">Uncharacterized protein</fullName>
    </submittedName>
</protein>
<sequence>MICTTVRNGFDCTFMTKKGCSYNGGVCHEIAEQCKGCSRIIEFESASYCSVSPEPALKWKNGICNMATHIKVENLKKQAKINPIKASKRGNR</sequence>
<dbReference type="NCBIfam" id="NF038144">
    <property type="entry name" value="PxxKW"/>
    <property type="match status" value="1"/>
</dbReference>
<evidence type="ECO:0000313" key="2">
    <source>
        <dbReference type="Proteomes" id="UP000663720"/>
    </source>
</evidence>